<dbReference type="EMBL" id="UFVD01000001">
    <property type="protein sequence ID" value="SUX10614.1"/>
    <property type="molecule type" value="Genomic_DNA"/>
</dbReference>
<comment type="similarity">
    <text evidence="1 2">Belongs to the UPF0102 family.</text>
</comment>
<dbReference type="PANTHER" id="PTHR34039">
    <property type="entry name" value="UPF0102 PROTEIN YRAN"/>
    <property type="match status" value="1"/>
</dbReference>
<dbReference type="GO" id="GO:0004519">
    <property type="term" value="F:endonuclease activity"/>
    <property type="evidence" value="ECO:0007669"/>
    <property type="project" value="UniProtKB-KW"/>
</dbReference>
<gene>
    <name evidence="3" type="ORF">NCTC12475_00811</name>
</gene>
<organism evidence="3 4">
    <name type="scientific">Campylobacter sputorum subsp. sputorum</name>
    <dbReference type="NCBI Taxonomy" id="32024"/>
    <lineage>
        <taxon>Bacteria</taxon>
        <taxon>Pseudomonadati</taxon>
        <taxon>Campylobacterota</taxon>
        <taxon>Epsilonproteobacteria</taxon>
        <taxon>Campylobacterales</taxon>
        <taxon>Campylobacteraceae</taxon>
        <taxon>Campylobacter</taxon>
    </lineage>
</organism>
<dbReference type="HAMAP" id="MF_00048">
    <property type="entry name" value="UPF0102"/>
    <property type="match status" value="1"/>
</dbReference>
<evidence type="ECO:0000256" key="1">
    <source>
        <dbReference type="ARBA" id="ARBA00006738"/>
    </source>
</evidence>
<dbReference type="SUPFAM" id="SSF52980">
    <property type="entry name" value="Restriction endonuclease-like"/>
    <property type="match status" value="1"/>
</dbReference>
<dbReference type="InterPro" id="IPR011856">
    <property type="entry name" value="tRNA_endonuc-like_dom_sf"/>
</dbReference>
<dbReference type="NCBIfam" id="NF009152">
    <property type="entry name" value="PRK12497.2-4"/>
    <property type="match status" value="1"/>
</dbReference>
<dbReference type="RefSeq" id="WP_089183003.1">
    <property type="nucleotide sequence ID" value="NZ_CP043427.1"/>
</dbReference>
<dbReference type="OrthoDB" id="9794876at2"/>
<evidence type="ECO:0000313" key="4">
    <source>
        <dbReference type="Proteomes" id="UP000254920"/>
    </source>
</evidence>
<dbReference type="AlphaFoldDB" id="A0A381DIT3"/>
<dbReference type="Proteomes" id="UP000254920">
    <property type="component" value="Unassembled WGS sequence"/>
</dbReference>
<keyword evidence="3" id="KW-0255">Endonuclease</keyword>
<name>A0A381DIT3_9BACT</name>
<dbReference type="STRING" id="32024.GCA_000788295_01230"/>
<sequence>MGLKEYIFGFDSEDNAVSFLKKESFDIVCRNYKTKVGEIDIIAKKDDIYHFIEVKATAGNYEALYRITKSKYNKILKAINLYIQKHNIANDFQVDVIIIQKNQIDFIQNVSV</sequence>
<dbReference type="Pfam" id="PF02021">
    <property type="entry name" value="UPF0102"/>
    <property type="match status" value="1"/>
</dbReference>
<dbReference type="PANTHER" id="PTHR34039:SF1">
    <property type="entry name" value="UPF0102 PROTEIN YRAN"/>
    <property type="match status" value="1"/>
</dbReference>
<dbReference type="InterPro" id="IPR011335">
    <property type="entry name" value="Restrct_endonuc-II-like"/>
</dbReference>
<evidence type="ECO:0000313" key="3">
    <source>
        <dbReference type="EMBL" id="SUX10614.1"/>
    </source>
</evidence>
<dbReference type="GeneID" id="93091242"/>
<proteinExistence type="inferred from homology"/>
<dbReference type="GO" id="GO:0003676">
    <property type="term" value="F:nucleic acid binding"/>
    <property type="evidence" value="ECO:0007669"/>
    <property type="project" value="InterPro"/>
</dbReference>
<evidence type="ECO:0000256" key="2">
    <source>
        <dbReference type="HAMAP-Rule" id="MF_00048"/>
    </source>
</evidence>
<accession>A0A381DIT3</accession>
<dbReference type="InterPro" id="IPR003509">
    <property type="entry name" value="UPF0102_YraN-like"/>
</dbReference>
<keyword evidence="3" id="KW-0540">Nuclease</keyword>
<dbReference type="Gene3D" id="3.40.1350.10">
    <property type="match status" value="1"/>
</dbReference>
<reference evidence="3 4" key="1">
    <citation type="submission" date="2018-06" db="EMBL/GenBank/DDBJ databases">
        <authorList>
            <consortium name="Pathogen Informatics"/>
            <person name="Doyle S."/>
        </authorList>
    </citation>
    <scope>NUCLEOTIDE SEQUENCE [LARGE SCALE GENOMIC DNA]</scope>
    <source>
        <strain evidence="3 4">NCTC12475</strain>
    </source>
</reference>
<protein>
    <recommendedName>
        <fullName evidence="2">UPF0102 protein NCTC12475_00811</fullName>
    </recommendedName>
</protein>
<keyword evidence="3" id="KW-0378">Hydrolase</keyword>
<keyword evidence="4" id="KW-1185">Reference proteome</keyword>